<sequence length="116" mass="13089">MGMTTNKSFNLPFLLSLSQLIVIIITLLNLYPVFVHALNIGIPEDEECSRTCESQNCGDDYLNTVCSQNFLRCVNKFKRRRRTPFKGNTCSIDQVTNVMTTAMNFALIAGKFVNKS</sequence>
<accession>A0ACC0PLA2</accession>
<evidence type="ECO:0000313" key="2">
    <source>
        <dbReference type="Proteomes" id="UP001062846"/>
    </source>
</evidence>
<organism evidence="1 2">
    <name type="scientific">Rhododendron molle</name>
    <name type="common">Chinese azalea</name>
    <name type="synonym">Azalea mollis</name>
    <dbReference type="NCBI Taxonomy" id="49168"/>
    <lineage>
        <taxon>Eukaryota</taxon>
        <taxon>Viridiplantae</taxon>
        <taxon>Streptophyta</taxon>
        <taxon>Embryophyta</taxon>
        <taxon>Tracheophyta</taxon>
        <taxon>Spermatophyta</taxon>
        <taxon>Magnoliopsida</taxon>
        <taxon>eudicotyledons</taxon>
        <taxon>Gunneridae</taxon>
        <taxon>Pentapetalae</taxon>
        <taxon>asterids</taxon>
        <taxon>Ericales</taxon>
        <taxon>Ericaceae</taxon>
        <taxon>Ericoideae</taxon>
        <taxon>Rhodoreae</taxon>
        <taxon>Rhododendron</taxon>
    </lineage>
</organism>
<dbReference type="Proteomes" id="UP001062846">
    <property type="component" value="Chromosome 3"/>
</dbReference>
<name>A0ACC0PLA2_RHOML</name>
<gene>
    <name evidence="1" type="ORF">RHMOL_Rhmol03G0296500</name>
</gene>
<evidence type="ECO:0000313" key="1">
    <source>
        <dbReference type="EMBL" id="KAI8565894.1"/>
    </source>
</evidence>
<comment type="caution">
    <text evidence="1">The sequence shown here is derived from an EMBL/GenBank/DDBJ whole genome shotgun (WGS) entry which is preliminary data.</text>
</comment>
<protein>
    <submittedName>
        <fullName evidence="1">Uncharacterized protein</fullName>
    </submittedName>
</protein>
<reference evidence="1" key="1">
    <citation type="submission" date="2022-02" db="EMBL/GenBank/DDBJ databases">
        <title>Plant Genome Project.</title>
        <authorList>
            <person name="Zhang R.-G."/>
        </authorList>
    </citation>
    <scope>NUCLEOTIDE SEQUENCE</scope>
    <source>
        <strain evidence="1">AT1</strain>
    </source>
</reference>
<dbReference type="EMBL" id="CM046390">
    <property type="protein sequence ID" value="KAI8565894.1"/>
    <property type="molecule type" value="Genomic_DNA"/>
</dbReference>
<proteinExistence type="predicted"/>
<keyword evidence="2" id="KW-1185">Reference proteome</keyword>